<dbReference type="Pfam" id="PF02776">
    <property type="entry name" value="TPP_enzyme_N"/>
    <property type="match status" value="1"/>
</dbReference>
<protein>
    <recommendedName>
        <fullName evidence="7">2-succinyl-5-enolpyruvyl-6-hydroxy-3-cyclohexene-1-carboxylate synthase</fullName>
        <shortName evidence="7">SEPHCHC synthase</shortName>
        <ecNumber evidence="7">2.2.1.9</ecNumber>
    </recommendedName>
    <alternativeName>
        <fullName evidence="7">Menaquinone biosynthesis protein MenD</fullName>
    </alternativeName>
</protein>
<dbReference type="Gene3D" id="3.40.50.970">
    <property type="match status" value="2"/>
</dbReference>
<feature type="domain" description="Thiamine pyrophosphate enzyme N-terminal TPP-binding" evidence="9">
    <location>
        <begin position="28"/>
        <end position="139"/>
    </location>
</feature>
<dbReference type="UniPathway" id="UPA00079"/>
<evidence type="ECO:0000313" key="11">
    <source>
        <dbReference type="EMBL" id="SEH14904.1"/>
    </source>
</evidence>
<dbReference type="AlphaFoldDB" id="A0A1H6FYN6"/>
<dbReference type="OrthoDB" id="9791859at2"/>
<evidence type="ECO:0000256" key="1">
    <source>
        <dbReference type="ARBA" id="ARBA00022428"/>
    </source>
</evidence>
<organism evidence="11 12">
    <name type="scientific">Thermoleophilum album</name>
    <dbReference type="NCBI Taxonomy" id="29539"/>
    <lineage>
        <taxon>Bacteria</taxon>
        <taxon>Bacillati</taxon>
        <taxon>Actinomycetota</taxon>
        <taxon>Thermoleophilia</taxon>
        <taxon>Thermoleophilales</taxon>
        <taxon>Thermoleophilaceae</taxon>
        <taxon>Thermoleophilum</taxon>
    </lineage>
</organism>
<gene>
    <name evidence="7" type="primary">menD</name>
    <name evidence="11" type="ORF">SAMN02745716_1776</name>
</gene>
<dbReference type="RefSeq" id="WP_093118258.1">
    <property type="nucleotide sequence ID" value="NZ_FNWJ01000002.1"/>
</dbReference>
<dbReference type="SUPFAM" id="SSF52467">
    <property type="entry name" value="DHS-like NAD/FAD-binding domain"/>
    <property type="match status" value="1"/>
</dbReference>
<dbReference type="GO" id="GO:0070204">
    <property type="term" value="F:2-succinyl-5-enolpyruvyl-6-hydroxy-3-cyclohexene-1-carboxylic-acid synthase activity"/>
    <property type="evidence" value="ECO:0007669"/>
    <property type="project" value="UniProtKB-UniRule"/>
</dbReference>
<evidence type="ECO:0000256" key="6">
    <source>
        <dbReference type="ARBA" id="ARBA00023211"/>
    </source>
</evidence>
<keyword evidence="4 7" id="KW-0460">Magnesium</keyword>
<dbReference type="EMBL" id="FNWJ01000002">
    <property type="protein sequence ID" value="SEH14904.1"/>
    <property type="molecule type" value="Genomic_DNA"/>
</dbReference>
<dbReference type="GO" id="GO:0030976">
    <property type="term" value="F:thiamine pyrophosphate binding"/>
    <property type="evidence" value="ECO:0007669"/>
    <property type="project" value="UniProtKB-UniRule"/>
</dbReference>
<dbReference type="STRING" id="29539.SAMN02745716_1776"/>
<dbReference type="EC" id="2.2.1.9" evidence="7"/>
<comment type="cofactor">
    <cofactor evidence="7">
        <name>Mg(2+)</name>
        <dbReference type="ChEBI" id="CHEBI:18420"/>
    </cofactor>
    <cofactor evidence="7">
        <name>Mn(2+)</name>
        <dbReference type="ChEBI" id="CHEBI:29035"/>
    </cofactor>
</comment>
<dbReference type="PIRSF" id="PIRSF004983">
    <property type="entry name" value="MenD"/>
    <property type="match status" value="1"/>
</dbReference>
<feature type="domain" description="Menaquinone biosynthesis protein MenD middle" evidence="10">
    <location>
        <begin position="244"/>
        <end position="328"/>
    </location>
</feature>
<dbReference type="InterPro" id="IPR029061">
    <property type="entry name" value="THDP-binding"/>
</dbReference>
<comment type="cofactor">
    <cofactor evidence="7">
        <name>thiamine diphosphate</name>
        <dbReference type="ChEBI" id="CHEBI:58937"/>
    </cofactor>
    <text evidence="7">Binds 1 thiamine pyrophosphate per subunit.</text>
</comment>
<dbReference type="Gene3D" id="3.40.50.1220">
    <property type="entry name" value="TPP-binding domain"/>
    <property type="match status" value="1"/>
</dbReference>
<dbReference type="GO" id="GO:0000287">
    <property type="term" value="F:magnesium ion binding"/>
    <property type="evidence" value="ECO:0007669"/>
    <property type="project" value="UniProtKB-UniRule"/>
</dbReference>
<evidence type="ECO:0000259" key="8">
    <source>
        <dbReference type="Pfam" id="PF02775"/>
    </source>
</evidence>
<dbReference type="InterPro" id="IPR012001">
    <property type="entry name" value="Thiamin_PyroP_enz_TPP-bd_dom"/>
</dbReference>
<dbReference type="InterPro" id="IPR029035">
    <property type="entry name" value="DHS-like_NAD/FAD-binding_dom"/>
</dbReference>
<comment type="similarity">
    <text evidence="7">Belongs to the TPP enzyme family. MenD subfamily.</text>
</comment>
<dbReference type="Pfam" id="PF02775">
    <property type="entry name" value="TPP_enzyme_C"/>
    <property type="match status" value="1"/>
</dbReference>
<dbReference type="CDD" id="cd07037">
    <property type="entry name" value="TPP_PYR_MenD"/>
    <property type="match status" value="1"/>
</dbReference>
<name>A0A1H6FYN6_THEAL</name>
<evidence type="ECO:0000256" key="5">
    <source>
        <dbReference type="ARBA" id="ARBA00023052"/>
    </source>
</evidence>
<keyword evidence="12" id="KW-1185">Reference proteome</keyword>
<evidence type="ECO:0000256" key="4">
    <source>
        <dbReference type="ARBA" id="ARBA00022842"/>
    </source>
</evidence>
<dbReference type="Proteomes" id="UP000222056">
    <property type="component" value="Unassembled WGS sequence"/>
</dbReference>
<comment type="subunit">
    <text evidence="7">Homodimer.</text>
</comment>
<feature type="domain" description="Thiamine pyrophosphate enzyme TPP-binding" evidence="8">
    <location>
        <begin position="481"/>
        <end position="583"/>
    </location>
</feature>
<dbReference type="InterPro" id="IPR032264">
    <property type="entry name" value="MenD_middle"/>
</dbReference>
<reference evidence="12" key="1">
    <citation type="submission" date="2016-10" db="EMBL/GenBank/DDBJ databases">
        <authorList>
            <person name="Varghese N."/>
            <person name="Submissions S."/>
        </authorList>
    </citation>
    <scope>NUCLEOTIDE SEQUENCE [LARGE SCALE GENOMIC DNA]</scope>
    <source>
        <strain evidence="12">ATCC 35263</strain>
    </source>
</reference>
<keyword evidence="5 7" id="KW-0786">Thiamine pyrophosphate</keyword>
<comment type="pathway">
    <text evidence="7">Quinol/quinone metabolism; 1,4-dihydroxy-2-naphthoate biosynthesis; 1,4-dihydroxy-2-naphthoate from chorismate: step 2/7.</text>
</comment>
<sequence length="617" mass="65148">MSDRQPTVDEPGVARRWLDNPTYEPLIAFADELARLGLALAVTSPGSRNAPIALSLAGTAGVPAISVLDERCAGFFAVGAARASARPAAVTVTSGTAAANLHPAVAEAAQGNVPLLLLTADRPPELRETGAGQAIDQLGLFGSAVRWFVEVGNHPPGSDALLYHRSLACRAYARTLAPRPGPVHLNFPLREPLAPAPAPTSAPSARDLREGRPLPAAWQEVALAPPTPPSALVERLAGRLHSVERGLVICGHLAASADAARAIAALAAQLGWPLLAEPTSGLRLGAHVPDCAVHHYDLLLSDDGLRRALAPELVLRFGETPTSKPLRAALSEWPQIVCDPWLAWHEPTRRAELVVASDPHALASALLAALADQRRISASARTARPLLGNARNGWLARWRAADAAVAELIADHLRRCLTRGELDQPAVAATLADALGDGALLWLSSSLPIREVEAFARGRRVDVAVLANRGANGIDGVVSSCAGAALASGRRPFLLIGELALLHDLGGLVAARAAGVAMTVVCVDNGGGGIFDFLPVAEHTPRDLYERHVATPHPLDFEAIARLADLPLVEAREPQQLLAALREPSLIRVRSERPRNRLVHRELRQRAASVARRALGI</sequence>
<evidence type="ECO:0000256" key="7">
    <source>
        <dbReference type="HAMAP-Rule" id="MF_01659"/>
    </source>
</evidence>
<dbReference type="GO" id="GO:0009234">
    <property type="term" value="P:menaquinone biosynthetic process"/>
    <property type="evidence" value="ECO:0007669"/>
    <property type="project" value="UniProtKB-UniRule"/>
</dbReference>
<dbReference type="GO" id="GO:0030145">
    <property type="term" value="F:manganese ion binding"/>
    <property type="evidence" value="ECO:0007669"/>
    <property type="project" value="UniProtKB-UniRule"/>
</dbReference>
<keyword evidence="3 7" id="KW-0479">Metal-binding</keyword>
<evidence type="ECO:0000256" key="3">
    <source>
        <dbReference type="ARBA" id="ARBA00022723"/>
    </source>
</evidence>
<dbReference type="InterPro" id="IPR011766">
    <property type="entry name" value="TPP_enzyme_TPP-bd"/>
</dbReference>
<dbReference type="NCBIfam" id="TIGR00173">
    <property type="entry name" value="menD"/>
    <property type="match status" value="1"/>
</dbReference>
<dbReference type="HAMAP" id="MF_01659">
    <property type="entry name" value="MenD"/>
    <property type="match status" value="1"/>
</dbReference>
<keyword evidence="1 7" id="KW-0474">Menaquinone biosynthesis</keyword>
<keyword evidence="6 7" id="KW-0464">Manganese</keyword>
<dbReference type="PANTHER" id="PTHR42916:SF1">
    <property type="entry name" value="PROTEIN PHYLLO, CHLOROPLASTIC"/>
    <property type="match status" value="1"/>
</dbReference>
<evidence type="ECO:0000259" key="9">
    <source>
        <dbReference type="Pfam" id="PF02776"/>
    </source>
</evidence>
<proteinExistence type="inferred from homology"/>
<dbReference type="UniPathway" id="UPA01057">
    <property type="reaction ID" value="UER00164"/>
</dbReference>
<dbReference type="SUPFAM" id="SSF52518">
    <property type="entry name" value="Thiamin diphosphate-binding fold (THDP-binding)"/>
    <property type="match status" value="2"/>
</dbReference>
<comment type="function">
    <text evidence="7">Catalyzes the thiamine diphosphate-dependent decarboxylation of 2-oxoglutarate and the subsequent addition of the resulting succinic semialdehyde-thiamine pyrophosphate anion to isochorismate to yield 2-succinyl-5-enolpyruvyl-6-hydroxy-3-cyclohexene-1-carboxylate (SEPHCHC).</text>
</comment>
<dbReference type="Pfam" id="PF16582">
    <property type="entry name" value="TPP_enzyme_M_2"/>
    <property type="match status" value="1"/>
</dbReference>
<dbReference type="CDD" id="cd02009">
    <property type="entry name" value="TPP_SHCHC_synthase"/>
    <property type="match status" value="1"/>
</dbReference>
<comment type="catalytic activity">
    <reaction evidence="7">
        <text>isochorismate + 2-oxoglutarate + H(+) = 5-enolpyruvoyl-6-hydroxy-2-succinyl-cyclohex-3-ene-1-carboxylate + CO2</text>
        <dbReference type="Rhea" id="RHEA:25593"/>
        <dbReference type="ChEBI" id="CHEBI:15378"/>
        <dbReference type="ChEBI" id="CHEBI:16526"/>
        <dbReference type="ChEBI" id="CHEBI:16810"/>
        <dbReference type="ChEBI" id="CHEBI:29780"/>
        <dbReference type="ChEBI" id="CHEBI:58818"/>
        <dbReference type="EC" id="2.2.1.9"/>
    </reaction>
</comment>
<dbReference type="InterPro" id="IPR004433">
    <property type="entry name" value="MenaQ_synth_MenD"/>
</dbReference>
<evidence type="ECO:0000259" key="10">
    <source>
        <dbReference type="Pfam" id="PF16582"/>
    </source>
</evidence>
<evidence type="ECO:0000313" key="12">
    <source>
        <dbReference type="Proteomes" id="UP000222056"/>
    </source>
</evidence>
<comment type="pathway">
    <text evidence="7">Quinol/quinone metabolism; menaquinone biosynthesis.</text>
</comment>
<keyword evidence="2 7" id="KW-0808">Transferase</keyword>
<accession>A0A1H6FYN6</accession>
<dbReference type="PANTHER" id="PTHR42916">
    <property type="entry name" value="2-SUCCINYL-5-ENOLPYRUVYL-6-HYDROXY-3-CYCLOHEXENE-1-CARBOXYLATE SYNTHASE"/>
    <property type="match status" value="1"/>
</dbReference>
<evidence type="ECO:0000256" key="2">
    <source>
        <dbReference type="ARBA" id="ARBA00022679"/>
    </source>
</evidence>